<dbReference type="AlphaFoldDB" id="A0A9Q3GEQ6"/>
<evidence type="ECO:0000313" key="1">
    <source>
        <dbReference type="EMBL" id="MBW0464903.1"/>
    </source>
</evidence>
<proteinExistence type="predicted"/>
<accession>A0A9Q3GEQ6</accession>
<protein>
    <submittedName>
        <fullName evidence="1">Uncharacterized protein</fullName>
    </submittedName>
</protein>
<name>A0A9Q3GEQ6_9BASI</name>
<dbReference type="Proteomes" id="UP000765509">
    <property type="component" value="Unassembled WGS sequence"/>
</dbReference>
<organism evidence="1 2">
    <name type="scientific">Austropuccinia psidii MF-1</name>
    <dbReference type="NCBI Taxonomy" id="1389203"/>
    <lineage>
        <taxon>Eukaryota</taxon>
        <taxon>Fungi</taxon>
        <taxon>Dikarya</taxon>
        <taxon>Basidiomycota</taxon>
        <taxon>Pucciniomycotina</taxon>
        <taxon>Pucciniomycetes</taxon>
        <taxon>Pucciniales</taxon>
        <taxon>Sphaerophragmiaceae</taxon>
        <taxon>Austropuccinia</taxon>
    </lineage>
</organism>
<dbReference type="EMBL" id="AVOT02000912">
    <property type="protein sequence ID" value="MBW0464903.1"/>
    <property type="molecule type" value="Genomic_DNA"/>
</dbReference>
<gene>
    <name evidence="1" type="ORF">O181_004618</name>
</gene>
<evidence type="ECO:0000313" key="2">
    <source>
        <dbReference type="Proteomes" id="UP000765509"/>
    </source>
</evidence>
<keyword evidence="2" id="KW-1185">Reference proteome</keyword>
<sequence>MLMLLHHPQDMPLRKHPHIFPQPILLTCSCSCCTLTPPYDSSHLPNPLRRLPYLCSLHALPTCLQRLPHTGLILKTTYHPYAPSVPSRCDYN</sequence>
<reference evidence="1" key="1">
    <citation type="submission" date="2021-03" db="EMBL/GenBank/DDBJ databases">
        <title>Draft genome sequence of rust myrtle Austropuccinia psidii MF-1, a brazilian biotype.</title>
        <authorList>
            <person name="Quecine M.C."/>
            <person name="Pachon D.M.R."/>
            <person name="Bonatelli M.L."/>
            <person name="Correr F.H."/>
            <person name="Franceschini L.M."/>
            <person name="Leite T.F."/>
            <person name="Margarido G.R.A."/>
            <person name="Almeida C.A."/>
            <person name="Ferrarezi J.A."/>
            <person name="Labate C.A."/>
        </authorList>
    </citation>
    <scope>NUCLEOTIDE SEQUENCE</scope>
    <source>
        <strain evidence="1">MF-1</strain>
    </source>
</reference>
<comment type="caution">
    <text evidence="1">The sequence shown here is derived from an EMBL/GenBank/DDBJ whole genome shotgun (WGS) entry which is preliminary data.</text>
</comment>